<proteinExistence type="inferred from homology"/>
<dbReference type="Pfam" id="PF00067">
    <property type="entry name" value="p450"/>
    <property type="match status" value="1"/>
</dbReference>
<evidence type="ECO:0000256" key="6">
    <source>
        <dbReference type="ARBA" id="ARBA00023004"/>
    </source>
</evidence>
<dbReference type="InterPro" id="IPR050121">
    <property type="entry name" value="Cytochrome_P450_monoxygenase"/>
</dbReference>
<keyword evidence="8" id="KW-0349">Heme</keyword>
<dbReference type="AlphaFoldDB" id="A0A4Q9MI75"/>
<dbReference type="CDD" id="cd11061">
    <property type="entry name" value="CYP67-like"/>
    <property type="match status" value="1"/>
</dbReference>
<dbReference type="EMBL" id="ML143436">
    <property type="protein sequence ID" value="TBU27095.1"/>
    <property type="molecule type" value="Genomic_DNA"/>
</dbReference>
<evidence type="ECO:0000256" key="1">
    <source>
        <dbReference type="ARBA" id="ARBA00001971"/>
    </source>
</evidence>
<dbReference type="Gene3D" id="1.10.630.10">
    <property type="entry name" value="Cytochrome P450"/>
    <property type="match status" value="1"/>
</dbReference>
<keyword evidence="4 8" id="KW-0479">Metal-binding</keyword>
<comment type="pathway">
    <text evidence="2">Secondary metabolite biosynthesis.</text>
</comment>
<keyword evidence="6 8" id="KW-0408">Iron</keyword>
<evidence type="ECO:0000256" key="5">
    <source>
        <dbReference type="ARBA" id="ARBA00023002"/>
    </source>
</evidence>
<comment type="similarity">
    <text evidence="3">Belongs to the cytochrome P450 family.</text>
</comment>
<dbReference type="OrthoDB" id="2724649at2759"/>
<dbReference type="PRINTS" id="PR00385">
    <property type="entry name" value="P450"/>
</dbReference>
<dbReference type="Proteomes" id="UP000292957">
    <property type="component" value="Unassembled WGS sequence"/>
</dbReference>
<name>A0A4Q9MI75_9APHY</name>
<dbReference type="PANTHER" id="PTHR24305:SF187">
    <property type="entry name" value="P450, PUTATIVE (EUROFUNG)-RELATED"/>
    <property type="match status" value="1"/>
</dbReference>
<evidence type="ECO:0000256" key="7">
    <source>
        <dbReference type="ARBA" id="ARBA00023033"/>
    </source>
</evidence>
<reference evidence="9" key="1">
    <citation type="submission" date="2019-01" db="EMBL/GenBank/DDBJ databases">
        <title>Draft genome sequences of three monokaryotic isolates of the white-rot basidiomycete fungus Dichomitus squalens.</title>
        <authorList>
            <consortium name="DOE Joint Genome Institute"/>
            <person name="Lopez S.C."/>
            <person name="Andreopoulos B."/>
            <person name="Pangilinan J."/>
            <person name="Lipzen A."/>
            <person name="Riley R."/>
            <person name="Ahrendt S."/>
            <person name="Ng V."/>
            <person name="Barry K."/>
            <person name="Daum C."/>
            <person name="Grigoriev I.V."/>
            <person name="Hilden K.S."/>
            <person name="Makela M.R."/>
            <person name="de Vries R.P."/>
        </authorList>
    </citation>
    <scope>NUCLEOTIDE SEQUENCE [LARGE SCALE GENOMIC DNA]</scope>
    <source>
        <strain evidence="9">OM18370.1</strain>
    </source>
</reference>
<evidence type="ECO:0000313" key="9">
    <source>
        <dbReference type="EMBL" id="TBU27095.1"/>
    </source>
</evidence>
<evidence type="ECO:0000256" key="3">
    <source>
        <dbReference type="ARBA" id="ARBA00010617"/>
    </source>
</evidence>
<dbReference type="GO" id="GO:0016705">
    <property type="term" value="F:oxidoreductase activity, acting on paired donors, with incorporation or reduction of molecular oxygen"/>
    <property type="evidence" value="ECO:0007669"/>
    <property type="project" value="InterPro"/>
</dbReference>
<sequence length="474" mass="53699">MVAYRLSPLHPLARYPGPLLCKVSALWLAYKSTSGTQHRYVKSLHDRYGDVVRIGPNNLSIRRGSAISALLGASGMPKGPHHIGRHFSVKNPDLLSIPDTEHHLRRRRAWARGLTSKALKEYEEQMALRVSQLVSRLQEQKGEVHIDEWFNRFTYDFMSDMALGGGSNLLDGEKTDFWSSLNEEAKPATFFGHVPWLGVLVGRLPIPNGHKMFIEQCRVQAVRRMQRGTTTPDLFYYISHEDVQDSKYARPTIDQILSDGILAMVAGSDTIATTLTAVVACLLTYPAVYKQLQEEVDRFYPPGEVVHTKHHQEMHYLTAVINETLRLFSAVPSTTQRKVPSHGQGITVESLYIPPGTSFWVPAYSIHRDPRDFSPSPEAYLPERWLPEWKEASAAHVHNEGAFIPFSYGPMNCVGKGLAMQEMRMVVCALLQRFKLRPRQGWDITDYEGGLKDYFVTVREHLPVILEPRGKNID</sequence>
<dbReference type="GO" id="GO:0004497">
    <property type="term" value="F:monooxygenase activity"/>
    <property type="evidence" value="ECO:0007669"/>
    <property type="project" value="UniProtKB-KW"/>
</dbReference>
<feature type="binding site" description="axial binding residue" evidence="8">
    <location>
        <position position="413"/>
    </location>
    <ligand>
        <name>heme</name>
        <dbReference type="ChEBI" id="CHEBI:30413"/>
    </ligand>
    <ligandPart>
        <name>Fe</name>
        <dbReference type="ChEBI" id="CHEBI:18248"/>
    </ligandPart>
</feature>
<dbReference type="PANTHER" id="PTHR24305">
    <property type="entry name" value="CYTOCHROME P450"/>
    <property type="match status" value="1"/>
</dbReference>
<evidence type="ECO:0000256" key="8">
    <source>
        <dbReference type="PIRSR" id="PIRSR602401-1"/>
    </source>
</evidence>
<dbReference type="InterPro" id="IPR002401">
    <property type="entry name" value="Cyt_P450_E_grp-I"/>
</dbReference>
<dbReference type="SUPFAM" id="SSF48264">
    <property type="entry name" value="Cytochrome P450"/>
    <property type="match status" value="1"/>
</dbReference>
<comment type="cofactor">
    <cofactor evidence="1 8">
        <name>heme</name>
        <dbReference type="ChEBI" id="CHEBI:30413"/>
    </cofactor>
</comment>
<dbReference type="GO" id="GO:0005506">
    <property type="term" value="F:iron ion binding"/>
    <property type="evidence" value="ECO:0007669"/>
    <property type="project" value="InterPro"/>
</dbReference>
<dbReference type="InterPro" id="IPR036396">
    <property type="entry name" value="Cyt_P450_sf"/>
</dbReference>
<dbReference type="GO" id="GO:0020037">
    <property type="term" value="F:heme binding"/>
    <property type="evidence" value="ECO:0007669"/>
    <property type="project" value="InterPro"/>
</dbReference>
<dbReference type="InterPro" id="IPR001128">
    <property type="entry name" value="Cyt_P450"/>
</dbReference>
<keyword evidence="5" id="KW-0560">Oxidoreductase</keyword>
<dbReference type="PRINTS" id="PR00463">
    <property type="entry name" value="EP450I"/>
</dbReference>
<keyword evidence="7" id="KW-0503">Monooxygenase</keyword>
<evidence type="ECO:0000256" key="2">
    <source>
        <dbReference type="ARBA" id="ARBA00005179"/>
    </source>
</evidence>
<gene>
    <name evidence="9" type="ORF">BD311DRAFT_779171</name>
</gene>
<accession>A0A4Q9MI75</accession>
<organism evidence="9">
    <name type="scientific">Dichomitus squalens</name>
    <dbReference type="NCBI Taxonomy" id="114155"/>
    <lineage>
        <taxon>Eukaryota</taxon>
        <taxon>Fungi</taxon>
        <taxon>Dikarya</taxon>
        <taxon>Basidiomycota</taxon>
        <taxon>Agaricomycotina</taxon>
        <taxon>Agaricomycetes</taxon>
        <taxon>Polyporales</taxon>
        <taxon>Polyporaceae</taxon>
        <taxon>Dichomitus</taxon>
    </lineage>
</organism>
<protein>
    <submittedName>
        <fullName evidence="9">Cytochrome P450</fullName>
    </submittedName>
</protein>
<evidence type="ECO:0000256" key="4">
    <source>
        <dbReference type="ARBA" id="ARBA00022723"/>
    </source>
</evidence>